<comment type="caution">
    <text evidence="4">The sequence shown here is derived from an EMBL/GenBank/DDBJ whole genome shotgun (WGS) entry which is preliminary data.</text>
</comment>
<reference evidence="4 5" key="1">
    <citation type="submission" date="2016-10" db="EMBL/GenBank/DDBJ databases">
        <title>Draft genome sequences of four alkaliphilic bacteria belonging to the Anaerobacillus genus.</title>
        <authorList>
            <person name="Bassil N.M."/>
            <person name="Lloyd J.R."/>
        </authorList>
    </citation>
    <scope>NUCLEOTIDE SEQUENCE [LARGE SCALE GENOMIC DNA]</scope>
    <source>
        <strain evidence="4 5">DSM 22531</strain>
    </source>
</reference>
<protein>
    <recommendedName>
        <fullName evidence="6">Gram-positive cocci surface proteins LPxTG domain-containing protein</fullName>
    </recommendedName>
</protein>
<name>A0A1S2M4V0_9BACI</name>
<proteinExistence type="predicted"/>
<evidence type="ECO:0000256" key="3">
    <source>
        <dbReference type="SAM" id="SignalP"/>
    </source>
</evidence>
<dbReference type="OrthoDB" id="9939230at2"/>
<gene>
    <name evidence="4" type="ORF">BKP45_15330</name>
</gene>
<keyword evidence="5" id="KW-1185">Reference proteome</keyword>
<dbReference type="Proteomes" id="UP000180057">
    <property type="component" value="Unassembled WGS sequence"/>
</dbReference>
<accession>A0A1S2M4V0</accession>
<keyword evidence="2" id="KW-0812">Transmembrane</keyword>
<feature type="transmembrane region" description="Helical" evidence="2">
    <location>
        <begin position="58"/>
        <end position="77"/>
    </location>
</feature>
<evidence type="ECO:0000313" key="5">
    <source>
        <dbReference type="Proteomes" id="UP000180057"/>
    </source>
</evidence>
<evidence type="ECO:0000313" key="4">
    <source>
        <dbReference type="EMBL" id="OIJ18897.1"/>
    </source>
</evidence>
<keyword evidence="2" id="KW-0472">Membrane</keyword>
<dbReference type="RefSeq" id="WP_071390569.1">
    <property type="nucleotide sequence ID" value="NZ_MLQS01000024.1"/>
</dbReference>
<evidence type="ECO:0008006" key="6">
    <source>
        <dbReference type="Google" id="ProtNLM"/>
    </source>
</evidence>
<sequence>MKNKRGMIHILLFLFLVTFPIQTFAHGEDHDHDSDHPPWLSDGHDDHDHEYEETGANIPLLSTFAAINGGFILFGAIRKYNKKKRKNSEL</sequence>
<dbReference type="AlphaFoldDB" id="A0A1S2M4V0"/>
<feature type="region of interest" description="Disordered" evidence="1">
    <location>
        <begin position="27"/>
        <end position="52"/>
    </location>
</feature>
<keyword evidence="3" id="KW-0732">Signal</keyword>
<feature type="chain" id="PRO_5010185921" description="Gram-positive cocci surface proteins LPxTG domain-containing protein" evidence="3">
    <location>
        <begin position="26"/>
        <end position="90"/>
    </location>
</feature>
<evidence type="ECO:0000256" key="2">
    <source>
        <dbReference type="SAM" id="Phobius"/>
    </source>
</evidence>
<feature type="signal peptide" evidence="3">
    <location>
        <begin position="1"/>
        <end position="25"/>
    </location>
</feature>
<organism evidence="4 5">
    <name type="scientific">Anaerobacillus alkalidiazotrophicus</name>
    <dbReference type="NCBI Taxonomy" id="472963"/>
    <lineage>
        <taxon>Bacteria</taxon>
        <taxon>Bacillati</taxon>
        <taxon>Bacillota</taxon>
        <taxon>Bacilli</taxon>
        <taxon>Bacillales</taxon>
        <taxon>Bacillaceae</taxon>
        <taxon>Anaerobacillus</taxon>
    </lineage>
</organism>
<evidence type="ECO:0000256" key="1">
    <source>
        <dbReference type="SAM" id="MobiDB-lite"/>
    </source>
</evidence>
<keyword evidence="2" id="KW-1133">Transmembrane helix</keyword>
<dbReference type="EMBL" id="MLQS01000024">
    <property type="protein sequence ID" value="OIJ18897.1"/>
    <property type="molecule type" value="Genomic_DNA"/>
</dbReference>